<dbReference type="AlphaFoldDB" id="A0A5C5XNC2"/>
<evidence type="ECO:0000256" key="3">
    <source>
        <dbReference type="SAM" id="Phobius"/>
    </source>
</evidence>
<sequence>MPNSQQWIQRHWRRLQWGQFLGICADRLAMAFIVIGCLILLTKLFVPALWPYAPALFALLLIVPIWSWMTIQKRKFSMSEATALLDSKLQAGGLLMTLSEAPDDQWSTRLPQIEDLWRNSLPRIRPKRFFSLIAVPCLFAIITCFVPIREFSTVMATPRKVAQQTNEELEEMLKTLEEEEVLEEEEKEELKQELEKFIEETKNQPLTHEQWETADSLRQQMQLSWEKNERGLESASAAVEELLSSLANQGELSAEQLEQLESALGKNLQSLASKACNGECPGMSESLKKALENAAKSGKLGLPNDAEAREKMLSDLKDMLKSECESLAKKRSECQGLCQGNGSCNKPGEGNCNKPGRGGITRGRGDAEMMWGKESDLENTKFKEVVLPPGTLDQPNDEVLGLTFKEPEVDPSNTAPRQAVRENDPSAGRATWDRKLNPKHRDVVQKFFKTDKPTKAIPEDSAL</sequence>
<evidence type="ECO:0000256" key="2">
    <source>
        <dbReference type="SAM" id="MobiDB-lite"/>
    </source>
</evidence>
<evidence type="ECO:0000256" key="1">
    <source>
        <dbReference type="SAM" id="Coils"/>
    </source>
</evidence>
<protein>
    <submittedName>
        <fullName evidence="4">Uncharacterized protein</fullName>
    </submittedName>
</protein>
<keyword evidence="3" id="KW-0472">Membrane</keyword>
<feature type="compositionally biased region" description="Basic and acidic residues" evidence="2">
    <location>
        <begin position="431"/>
        <end position="463"/>
    </location>
</feature>
<proteinExistence type="predicted"/>
<feature type="coiled-coil region" evidence="1">
    <location>
        <begin position="159"/>
        <end position="204"/>
    </location>
</feature>
<keyword evidence="3" id="KW-0812">Transmembrane</keyword>
<feature type="transmembrane region" description="Helical" evidence="3">
    <location>
        <begin position="20"/>
        <end position="42"/>
    </location>
</feature>
<dbReference type="EMBL" id="SJPG01000001">
    <property type="protein sequence ID" value="TWT63575.1"/>
    <property type="molecule type" value="Genomic_DNA"/>
</dbReference>
<feature type="transmembrane region" description="Helical" evidence="3">
    <location>
        <begin position="129"/>
        <end position="148"/>
    </location>
</feature>
<reference evidence="4 5" key="1">
    <citation type="submission" date="2019-02" db="EMBL/GenBank/DDBJ databases">
        <title>Deep-cultivation of Planctomycetes and their phenomic and genomic characterization uncovers novel biology.</title>
        <authorList>
            <person name="Wiegand S."/>
            <person name="Jogler M."/>
            <person name="Boedeker C."/>
            <person name="Pinto D."/>
            <person name="Vollmers J."/>
            <person name="Rivas-Marin E."/>
            <person name="Kohn T."/>
            <person name="Peeters S.H."/>
            <person name="Heuer A."/>
            <person name="Rast P."/>
            <person name="Oberbeckmann S."/>
            <person name="Bunk B."/>
            <person name="Jeske O."/>
            <person name="Meyerdierks A."/>
            <person name="Storesund J.E."/>
            <person name="Kallscheuer N."/>
            <person name="Luecker S."/>
            <person name="Lage O.M."/>
            <person name="Pohl T."/>
            <person name="Merkel B.J."/>
            <person name="Hornburger P."/>
            <person name="Mueller R.-W."/>
            <person name="Bruemmer F."/>
            <person name="Labrenz M."/>
            <person name="Spormann A.M."/>
            <person name="Op Den Camp H."/>
            <person name="Overmann J."/>
            <person name="Amann R."/>
            <person name="Jetten M.S.M."/>
            <person name="Mascher T."/>
            <person name="Medema M.H."/>
            <person name="Devos D.P."/>
            <person name="Kaster A.-K."/>
            <person name="Ovreas L."/>
            <person name="Rohde M."/>
            <person name="Galperin M.Y."/>
            <person name="Jogler C."/>
        </authorList>
    </citation>
    <scope>NUCLEOTIDE SEQUENCE [LARGE SCALE GENOMIC DNA]</scope>
    <source>
        <strain evidence="4 5">Pan54</strain>
    </source>
</reference>
<accession>A0A5C5XNC2</accession>
<keyword evidence="3" id="KW-1133">Transmembrane helix</keyword>
<evidence type="ECO:0000313" key="5">
    <source>
        <dbReference type="Proteomes" id="UP000316095"/>
    </source>
</evidence>
<keyword evidence="5" id="KW-1185">Reference proteome</keyword>
<name>A0A5C5XNC2_9PLAN</name>
<dbReference type="OrthoDB" id="252423at2"/>
<dbReference type="RefSeq" id="WP_146505302.1">
    <property type="nucleotide sequence ID" value="NZ_SJPG01000001.1"/>
</dbReference>
<evidence type="ECO:0000313" key="4">
    <source>
        <dbReference type="EMBL" id="TWT63575.1"/>
    </source>
</evidence>
<dbReference type="Proteomes" id="UP000316095">
    <property type="component" value="Unassembled WGS sequence"/>
</dbReference>
<keyword evidence="1" id="KW-0175">Coiled coil</keyword>
<feature type="region of interest" description="Disordered" evidence="2">
    <location>
        <begin position="406"/>
        <end position="463"/>
    </location>
</feature>
<comment type="caution">
    <text evidence="4">The sequence shown here is derived from an EMBL/GenBank/DDBJ whole genome shotgun (WGS) entry which is preliminary data.</text>
</comment>
<gene>
    <name evidence="4" type="ORF">Pan54_43290</name>
</gene>
<feature type="transmembrane region" description="Helical" evidence="3">
    <location>
        <begin position="48"/>
        <end position="69"/>
    </location>
</feature>
<organism evidence="4 5">
    <name type="scientific">Rubinisphaera italica</name>
    <dbReference type="NCBI Taxonomy" id="2527969"/>
    <lineage>
        <taxon>Bacteria</taxon>
        <taxon>Pseudomonadati</taxon>
        <taxon>Planctomycetota</taxon>
        <taxon>Planctomycetia</taxon>
        <taxon>Planctomycetales</taxon>
        <taxon>Planctomycetaceae</taxon>
        <taxon>Rubinisphaera</taxon>
    </lineage>
</organism>